<dbReference type="KEGG" id="sbae:DSM104329_01126"/>
<protein>
    <submittedName>
        <fullName evidence="1">Uncharacterized protein</fullName>
    </submittedName>
</protein>
<dbReference type="RefSeq" id="WP_259314411.1">
    <property type="nucleotide sequence ID" value="NZ_CP087164.1"/>
</dbReference>
<dbReference type="Proteomes" id="UP001162834">
    <property type="component" value="Chromosome"/>
</dbReference>
<name>A0A9E6XUQ7_9ACTN</name>
<evidence type="ECO:0000313" key="1">
    <source>
        <dbReference type="EMBL" id="UGS34744.1"/>
    </source>
</evidence>
<gene>
    <name evidence="1" type="ORF">DSM104329_01126</name>
</gene>
<proteinExistence type="predicted"/>
<accession>A0A9E6XUQ7</accession>
<evidence type="ECO:0000313" key="2">
    <source>
        <dbReference type="Proteomes" id="UP001162834"/>
    </source>
</evidence>
<dbReference type="AlphaFoldDB" id="A0A9E6XUQ7"/>
<sequence>MVDRETRSLRPATVRDAVWARFAAMHDDASQQIGLLLVPASAPAAGRRTVRVSFERVQRARCG</sequence>
<organism evidence="1 2">
    <name type="scientific">Capillimicrobium parvum</name>
    <dbReference type="NCBI Taxonomy" id="2884022"/>
    <lineage>
        <taxon>Bacteria</taxon>
        <taxon>Bacillati</taxon>
        <taxon>Actinomycetota</taxon>
        <taxon>Thermoleophilia</taxon>
        <taxon>Solirubrobacterales</taxon>
        <taxon>Capillimicrobiaceae</taxon>
        <taxon>Capillimicrobium</taxon>
    </lineage>
</organism>
<dbReference type="EMBL" id="CP087164">
    <property type="protein sequence ID" value="UGS34744.1"/>
    <property type="molecule type" value="Genomic_DNA"/>
</dbReference>
<reference evidence="1" key="1">
    <citation type="journal article" date="2022" name="Int. J. Syst. Evol. Microbiol.">
        <title>Pseudomonas aegrilactucae sp. nov. and Pseudomonas morbosilactucae sp. nov., pathogens causing bacterial rot of lettuce in Japan.</title>
        <authorList>
            <person name="Sawada H."/>
            <person name="Fujikawa T."/>
            <person name="Satou M."/>
        </authorList>
    </citation>
    <scope>NUCLEOTIDE SEQUENCE</scope>
    <source>
        <strain evidence="1">0166_1</strain>
    </source>
</reference>
<keyword evidence="2" id="KW-1185">Reference proteome</keyword>